<dbReference type="InterPro" id="IPR001708">
    <property type="entry name" value="YidC/ALB3/OXA1/COX18"/>
</dbReference>
<accession>A0A401LCW6</accession>
<organism evidence="12 13">
    <name type="scientific">Anaerotignum faecicola</name>
    <dbReference type="NCBI Taxonomy" id="2358141"/>
    <lineage>
        <taxon>Bacteria</taxon>
        <taxon>Bacillati</taxon>
        <taxon>Bacillota</taxon>
        <taxon>Clostridia</taxon>
        <taxon>Lachnospirales</taxon>
        <taxon>Anaerotignaceae</taxon>
        <taxon>Anaerotignum</taxon>
    </lineage>
</organism>
<dbReference type="EMBL" id="BHVZ01000001">
    <property type="protein sequence ID" value="GCB29373.1"/>
    <property type="molecule type" value="Genomic_DNA"/>
</dbReference>
<dbReference type="InterPro" id="IPR028055">
    <property type="entry name" value="YidC/Oxa/ALB_C"/>
</dbReference>
<dbReference type="AlphaFoldDB" id="A0A401LCW6"/>
<keyword evidence="8" id="KW-0143">Chaperone</keyword>
<gene>
    <name evidence="12" type="ORF">KGMB03357_10340</name>
</gene>
<protein>
    <recommendedName>
        <fullName evidence="11">Membrane insertase YidC/Oxa/ALB C-terminal domain-containing protein</fullName>
    </recommendedName>
</protein>
<dbReference type="GO" id="GO:0051205">
    <property type="term" value="P:protein insertion into membrane"/>
    <property type="evidence" value="ECO:0007669"/>
    <property type="project" value="TreeGrafter"/>
</dbReference>
<dbReference type="Proteomes" id="UP000287361">
    <property type="component" value="Unassembled WGS sequence"/>
</dbReference>
<evidence type="ECO:0000259" key="11">
    <source>
        <dbReference type="Pfam" id="PF02096"/>
    </source>
</evidence>
<evidence type="ECO:0000313" key="12">
    <source>
        <dbReference type="EMBL" id="GCB29373.1"/>
    </source>
</evidence>
<keyword evidence="13" id="KW-1185">Reference proteome</keyword>
<sequence>MSYLPYLLEALPSVRQPGKIVGPFADLMGKVYNLLFELLHSNTSAGSLGLAIIIFTLIVKLILFPLMVKQQKSSFKMQALQPELMKIRKKYEGKTDQMSQQRMAFEMQEFQKKNGVSMVSGCLPMLIQLPILYALFYLFQNAYVYVDVIGHNYTDIANAIVNIPVSLRMEVFHPYAQEFANAYKNVAIIKDGIDMRQVNEVVMLVNYLKPDDWNVILQNLGDAGSSLVPLLATKSSIETFLTIPLVSKAGLHFPGIIIPIAAGVTTWLQSKIMMMMNPQNSDPGNPAAAMTKSMLYTMPIMMGVFAINMPAGLGLYWTISNLFGILQQVILSKHYKKKFAEEAAQ</sequence>
<evidence type="ECO:0000313" key="13">
    <source>
        <dbReference type="Proteomes" id="UP000287361"/>
    </source>
</evidence>
<dbReference type="PANTHER" id="PTHR12428:SF65">
    <property type="entry name" value="CYTOCHROME C OXIDASE ASSEMBLY PROTEIN COX18, MITOCHONDRIAL"/>
    <property type="match status" value="1"/>
</dbReference>
<dbReference type="GO" id="GO:0005886">
    <property type="term" value="C:plasma membrane"/>
    <property type="evidence" value="ECO:0007669"/>
    <property type="project" value="UniProtKB-SubCell"/>
</dbReference>
<feature type="transmembrane region" description="Helical" evidence="10">
    <location>
        <begin position="249"/>
        <end position="268"/>
    </location>
</feature>
<proteinExistence type="inferred from homology"/>
<evidence type="ECO:0000256" key="6">
    <source>
        <dbReference type="ARBA" id="ARBA00022989"/>
    </source>
</evidence>
<dbReference type="RefSeq" id="WP_016407220.1">
    <property type="nucleotide sequence ID" value="NZ_DAVZTY010000039.1"/>
</dbReference>
<evidence type="ECO:0000256" key="4">
    <source>
        <dbReference type="ARBA" id="ARBA00022692"/>
    </source>
</evidence>
<keyword evidence="5" id="KW-0653">Protein transport</keyword>
<evidence type="ECO:0000256" key="8">
    <source>
        <dbReference type="ARBA" id="ARBA00023186"/>
    </source>
</evidence>
<dbReference type="PANTHER" id="PTHR12428">
    <property type="entry name" value="OXA1"/>
    <property type="match status" value="1"/>
</dbReference>
<evidence type="ECO:0000256" key="3">
    <source>
        <dbReference type="ARBA" id="ARBA00022475"/>
    </source>
</evidence>
<comment type="caution">
    <text evidence="12">The sequence shown here is derived from an EMBL/GenBank/DDBJ whole genome shotgun (WGS) entry which is preliminary data.</text>
</comment>
<feature type="domain" description="Membrane insertase YidC/Oxa/ALB C-terminal" evidence="11">
    <location>
        <begin position="49"/>
        <end position="332"/>
    </location>
</feature>
<dbReference type="OrthoDB" id="9780552at2"/>
<dbReference type="CDD" id="cd20070">
    <property type="entry name" value="5TM_YidC_Alb3"/>
    <property type="match status" value="1"/>
</dbReference>
<name>A0A401LCW6_9FIRM</name>
<keyword evidence="6 10" id="KW-1133">Transmembrane helix</keyword>
<dbReference type="GeneID" id="86194029"/>
<comment type="similarity">
    <text evidence="9">Belongs to the OXA1/ALB3/YidC family.</text>
</comment>
<keyword evidence="3" id="KW-1003">Cell membrane</keyword>
<evidence type="ECO:0000256" key="2">
    <source>
        <dbReference type="ARBA" id="ARBA00022448"/>
    </source>
</evidence>
<evidence type="ECO:0000256" key="7">
    <source>
        <dbReference type="ARBA" id="ARBA00023136"/>
    </source>
</evidence>
<feature type="transmembrane region" description="Helical" evidence="10">
    <location>
        <begin position="313"/>
        <end position="331"/>
    </location>
</feature>
<dbReference type="NCBIfam" id="TIGR03592">
    <property type="entry name" value="yidC_oxa1_cterm"/>
    <property type="match status" value="1"/>
</dbReference>
<evidence type="ECO:0000256" key="1">
    <source>
        <dbReference type="ARBA" id="ARBA00004651"/>
    </source>
</evidence>
<dbReference type="GO" id="GO:0015031">
    <property type="term" value="P:protein transport"/>
    <property type="evidence" value="ECO:0007669"/>
    <property type="project" value="UniProtKB-KW"/>
</dbReference>
<evidence type="ECO:0000256" key="5">
    <source>
        <dbReference type="ARBA" id="ARBA00022927"/>
    </source>
</evidence>
<comment type="subcellular location">
    <subcellularLocation>
        <location evidence="1">Cell membrane</location>
        <topology evidence="1">Multi-pass membrane protein</topology>
    </subcellularLocation>
    <subcellularLocation>
        <location evidence="9">Membrane</location>
        <topology evidence="9">Multi-pass membrane protein</topology>
    </subcellularLocation>
</comment>
<dbReference type="InterPro" id="IPR047196">
    <property type="entry name" value="YidC_ALB_C"/>
</dbReference>
<dbReference type="Pfam" id="PF02096">
    <property type="entry name" value="60KD_IMP"/>
    <property type="match status" value="1"/>
</dbReference>
<reference evidence="12 13" key="1">
    <citation type="submission" date="2018-10" db="EMBL/GenBank/DDBJ databases">
        <title>Draft Genome Sequence of Anaerotignum sp. KCTC 15736.</title>
        <authorList>
            <person name="Choi S.H."/>
            <person name="Kim J.S."/>
            <person name="Kang S.W."/>
            <person name="Lee J.S."/>
            <person name="Park S.H."/>
        </authorList>
    </citation>
    <scope>NUCLEOTIDE SEQUENCE [LARGE SCALE GENOMIC DNA]</scope>
    <source>
        <strain evidence="12 13">KCTC 15736</strain>
    </source>
</reference>
<keyword evidence="2" id="KW-0813">Transport</keyword>
<evidence type="ECO:0000256" key="9">
    <source>
        <dbReference type="RuleBase" id="RU003945"/>
    </source>
</evidence>
<feature type="transmembrane region" description="Helical" evidence="10">
    <location>
        <begin position="116"/>
        <end position="139"/>
    </location>
</feature>
<keyword evidence="4 9" id="KW-0812">Transmembrane</keyword>
<feature type="transmembrane region" description="Helical" evidence="10">
    <location>
        <begin position="48"/>
        <end position="68"/>
    </location>
</feature>
<keyword evidence="7 10" id="KW-0472">Membrane</keyword>
<evidence type="ECO:0000256" key="10">
    <source>
        <dbReference type="SAM" id="Phobius"/>
    </source>
</evidence>
<dbReference type="GO" id="GO:0032977">
    <property type="term" value="F:membrane insertase activity"/>
    <property type="evidence" value="ECO:0007669"/>
    <property type="project" value="InterPro"/>
</dbReference>